<reference evidence="1" key="1">
    <citation type="submission" date="2019-01" db="EMBL/GenBank/DDBJ databases">
        <authorList>
            <consortium name="Genoscope - CEA"/>
            <person name="William W."/>
        </authorList>
    </citation>
    <scope>NUCLEOTIDE SEQUENCE</scope>
    <source>
        <strain evidence="1">CR-1</strain>
    </source>
</reference>
<dbReference type="EMBL" id="CAACVI010000052">
    <property type="protein sequence ID" value="VEN75448.1"/>
    <property type="molecule type" value="Genomic_DNA"/>
</dbReference>
<evidence type="ECO:0000313" key="1">
    <source>
        <dbReference type="EMBL" id="VEN75448.1"/>
    </source>
</evidence>
<name>A0A484HPE5_9BACT</name>
<gene>
    <name evidence="1" type="ORF">EPICR_90044</name>
</gene>
<protein>
    <submittedName>
        <fullName evidence="1">Uncharacterized protein</fullName>
    </submittedName>
</protein>
<accession>A0A484HPE5</accession>
<organism evidence="1">
    <name type="scientific">uncultured Desulfobacteraceae bacterium</name>
    <dbReference type="NCBI Taxonomy" id="218296"/>
    <lineage>
        <taxon>Bacteria</taxon>
        <taxon>Pseudomonadati</taxon>
        <taxon>Thermodesulfobacteriota</taxon>
        <taxon>Desulfobacteria</taxon>
        <taxon>Desulfobacterales</taxon>
        <taxon>Desulfobacteraceae</taxon>
        <taxon>environmental samples</taxon>
    </lineage>
</organism>
<proteinExistence type="predicted"/>
<sequence>MTVFSAYTTFTLGGGIKKDLKEIYMRAKQNNRIIVRIEKGRKKYQKTSTDKPRKDWKPELDEIAAKVKKLRGSAGQPAIHTPAFSLAKAGVEFARLAVSDPGDLDGLYDAVKKVKRALRKATTVLDRQE</sequence>
<dbReference type="AlphaFoldDB" id="A0A484HPE5"/>